<evidence type="ECO:0000313" key="2">
    <source>
        <dbReference type="Proteomes" id="UP001281147"/>
    </source>
</evidence>
<proteinExistence type="predicted"/>
<comment type="caution">
    <text evidence="1">The sequence shown here is derived from an EMBL/GenBank/DDBJ whole genome shotgun (WGS) entry which is preliminary data.</text>
</comment>
<dbReference type="EMBL" id="JAUTXU010000049">
    <property type="protein sequence ID" value="KAK3715394.1"/>
    <property type="molecule type" value="Genomic_DNA"/>
</dbReference>
<evidence type="ECO:0000313" key="1">
    <source>
        <dbReference type="EMBL" id="KAK3715394.1"/>
    </source>
</evidence>
<dbReference type="Proteomes" id="UP001281147">
    <property type="component" value="Unassembled WGS sequence"/>
</dbReference>
<organism evidence="1 2">
    <name type="scientific">Vermiconidia calcicola</name>
    <dbReference type="NCBI Taxonomy" id="1690605"/>
    <lineage>
        <taxon>Eukaryota</taxon>
        <taxon>Fungi</taxon>
        <taxon>Dikarya</taxon>
        <taxon>Ascomycota</taxon>
        <taxon>Pezizomycotina</taxon>
        <taxon>Dothideomycetes</taxon>
        <taxon>Dothideomycetidae</taxon>
        <taxon>Mycosphaerellales</taxon>
        <taxon>Extremaceae</taxon>
        <taxon>Vermiconidia</taxon>
    </lineage>
</organism>
<gene>
    <name evidence="1" type="ORF">LTR37_007122</name>
</gene>
<accession>A0ACC3NE68</accession>
<reference evidence="1" key="1">
    <citation type="submission" date="2023-07" db="EMBL/GenBank/DDBJ databases">
        <title>Black Yeasts Isolated from many extreme environments.</title>
        <authorList>
            <person name="Coleine C."/>
            <person name="Stajich J.E."/>
            <person name="Selbmann L."/>
        </authorList>
    </citation>
    <scope>NUCLEOTIDE SEQUENCE</scope>
    <source>
        <strain evidence="1">CCFEE 5714</strain>
    </source>
</reference>
<sequence>MAVKNTSIILCTGAWHTEFHAQPAVLALQKSGYRVISRPLVSAGNKAGRQEDIEAIEAAISSELQDGHEVCLIVHSAAGTPGCEAVNRILDRGGSGADRIVRIIFVAAVLQNDEVVEHLKREGNIRLDLEQGVAYPEKAEKGLFNDMTSEAAQPFIEALTWQALYPQTPLSSTSWRKVALSYLICLQDNAVPLKIQETVGSEYGMQVVRLDAGHEPFISQPEKFVEVVDGMLRS</sequence>
<protein>
    <submittedName>
        <fullName evidence="1">Uncharacterized protein</fullName>
    </submittedName>
</protein>
<keyword evidence="2" id="KW-1185">Reference proteome</keyword>
<name>A0ACC3NE68_9PEZI</name>